<keyword evidence="2 12" id="KW-0723">Serine/threonine-protein kinase</keyword>
<reference evidence="14 15" key="1">
    <citation type="journal article" date="2017" name="Curr. Biol.">
        <title>Genome architecture and evolution of a unichromosomal asexual nematode.</title>
        <authorList>
            <person name="Fradin H."/>
            <person name="Zegar C."/>
            <person name="Gutwein M."/>
            <person name="Lucas J."/>
            <person name="Kovtun M."/>
            <person name="Corcoran D."/>
            <person name="Baugh L.R."/>
            <person name="Kiontke K."/>
            <person name="Gunsalus K."/>
            <person name="Fitch D.H."/>
            <person name="Piano F."/>
        </authorList>
    </citation>
    <scope>NUCLEOTIDE SEQUENCE [LARGE SCALE GENOMIC DNA]</scope>
    <source>
        <strain evidence="14">PF1309</strain>
    </source>
</reference>
<dbReference type="GO" id="GO:0005634">
    <property type="term" value="C:nucleus"/>
    <property type="evidence" value="ECO:0007669"/>
    <property type="project" value="TreeGrafter"/>
</dbReference>
<dbReference type="InterPro" id="IPR017441">
    <property type="entry name" value="Protein_kinase_ATP_BS"/>
</dbReference>
<dbReference type="GO" id="GO:0005737">
    <property type="term" value="C:cytoplasm"/>
    <property type="evidence" value="ECO:0007669"/>
    <property type="project" value="TreeGrafter"/>
</dbReference>
<comment type="similarity">
    <text evidence="8">Belongs to the protein kinase superfamily. Ser/Thr protein kinase family. GCN2 subfamily.</text>
</comment>
<name>A0A2A2J4T3_9BILA</name>
<evidence type="ECO:0000313" key="15">
    <source>
        <dbReference type="Proteomes" id="UP000218231"/>
    </source>
</evidence>
<keyword evidence="6 11" id="KW-0067">ATP-binding</keyword>
<evidence type="ECO:0000256" key="9">
    <source>
        <dbReference type="ARBA" id="ARBA00048659"/>
    </source>
</evidence>
<gene>
    <name evidence="14" type="ORF">WR25_05056</name>
</gene>
<dbReference type="STRING" id="2018661.A0A2A2J4T3"/>
<evidence type="ECO:0000256" key="2">
    <source>
        <dbReference type="ARBA" id="ARBA00022527"/>
    </source>
</evidence>
<dbReference type="SUPFAM" id="SSF56112">
    <property type="entry name" value="Protein kinase-like (PK-like)"/>
    <property type="match status" value="1"/>
</dbReference>
<dbReference type="CDD" id="cd14014">
    <property type="entry name" value="STKc_PknB_like"/>
    <property type="match status" value="1"/>
</dbReference>
<dbReference type="InterPro" id="IPR008271">
    <property type="entry name" value="Ser/Thr_kinase_AS"/>
</dbReference>
<keyword evidence="4 11" id="KW-0547">Nucleotide-binding</keyword>
<dbReference type="EMBL" id="LIAE01010679">
    <property type="protein sequence ID" value="PAV56800.1"/>
    <property type="molecule type" value="Genomic_DNA"/>
</dbReference>
<dbReference type="GO" id="GO:0017148">
    <property type="term" value="P:negative regulation of translation"/>
    <property type="evidence" value="ECO:0007669"/>
    <property type="project" value="UniProtKB-KW"/>
</dbReference>
<evidence type="ECO:0000256" key="8">
    <source>
        <dbReference type="ARBA" id="ARBA00037982"/>
    </source>
</evidence>
<organism evidence="14 15">
    <name type="scientific">Diploscapter pachys</name>
    <dbReference type="NCBI Taxonomy" id="2018661"/>
    <lineage>
        <taxon>Eukaryota</taxon>
        <taxon>Metazoa</taxon>
        <taxon>Ecdysozoa</taxon>
        <taxon>Nematoda</taxon>
        <taxon>Chromadorea</taxon>
        <taxon>Rhabditida</taxon>
        <taxon>Rhabditina</taxon>
        <taxon>Rhabditomorpha</taxon>
        <taxon>Rhabditoidea</taxon>
        <taxon>Rhabditidae</taxon>
        <taxon>Diploscapter</taxon>
    </lineage>
</organism>
<dbReference type="Pfam" id="PF00069">
    <property type="entry name" value="Pkinase"/>
    <property type="match status" value="1"/>
</dbReference>
<evidence type="ECO:0000259" key="13">
    <source>
        <dbReference type="PROSITE" id="PS50011"/>
    </source>
</evidence>
<keyword evidence="7" id="KW-0652">Protein synthesis inhibitor</keyword>
<evidence type="ECO:0000256" key="4">
    <source>
        <dbReference type="ARBA" id="ARBA00022741"/>
    </source>
</evidence>
<dbReference type="PROSITE" id="PS00107">
    <property type="entry name" value="PROTEIN_KINASE_ATP"/>
    <property type="match status" value="1"/>
</dbReference>
<evidence type="ECO:0000256" key="7">
    <source>
        <dbReference type="ARBA" id="ARBA00023193"/>
    </source>
</evidence>
<dbReference type="PANTHER" id="PTHR11042">
    <property type="entry name" value="EUKARYOTIC TRANSLATION INITIATION FACTOR 2-ALPHA KINASE EIF2-ALPHA KINASE -RELATED"/>
    <property type="match status" value="1"/>
</dbReference>
<accession>A0A2A2J4T3</accession>
<dbReference type="Proteomes" id="UP000218231">
    <property type="component" value="Unassembled WGS sequence"/>
</dbReference>
<dbReference type="SMART" id="SM00220">
    <property type="entry name" value="S_TKc"/>
    <property type="match status" value="1"/>
</dbReference>
<keyword evidence="3" id="KW-0808">Transferase</keyword>
<dbReference type="OrthoDB" id="5784800at2759"/>
<sequence>MYSGDILESPAGNYEIVEELGNGAFGTVYLTKFTRYNWRRPKKTAVKEIANSLNSDFRNINACLREAQLMKQISNSSRSNHVVRYYESFISQVDSFDGPNYRGLFIAMEYCSNGDLANKVGEKINMGRRFGRPLIYNYIYQIADGIETLHRNGIVHRDLKPGNILVDHYGNRDVLKITDFGLAKMLNEQNVGGYYPRTYGTPLYMAPEQEDGDPCRFPVDIWAIGLIFYELCISPDEFTEEIRDQIICENRENLPDRFPEADEIWLNKMIALNPEDRTRASNIKNTARRRMGS</sequence>
<dbReference type="InterPro" id="IPR011009">
    <property type="entry name" value="Kinase-like_dom_sf"/>
</dbReference>
<evidence type="ECO:0000256" key="5">
    <source>
        <dbReference type="ARBA" id="ARBA00022777"/>
    </source>
</evidence>
<dbReference type="GO" id="GO:0005524">
    <property type="term" value="F:ATP binding"/>
    <property type="evidence" value="ECO:0007669"/>
    <property type="project" value="UniProtKB-UniRule"/>
</dbReference>
<dbReference type="Gene3D" id="1.10.510.10">
    <property type="entry name" value="Transferase(Phosphotransferase) domain 1"/>
    <property type="match status" value="1"/>
</dbReference>
<comment type="caution">
    <text evidence="14">The sequence shown here is derived from an EMBL/GenBank/DDBJ whole genome shotgun (WGS) entry which is preliminary data.</text>
</comment>
<keyword evidence="5" id="KW-0418">Kinase</keyword>
<protein>
    <recommendedName>
        <fullName evidence="1">non-specific serine/threonine protein kinase</fullName>
        <ecNumber evidence="1">2.7.11.1</ecNumber>
    </recommendedName>
</protein>
<dbReference type="PANTHER" id="PTHR11042:SF160">
    <property type="entry name" value="EUKARYOTIC TRANSLATION INITIATION FACTOR 2-ALPHA KINASE 1"/>
    <property type="match status" value="1"/>
</dbReference>
<proteinExistence type="inferred from homology"/>
<dbReference type="GO" id="GO:0004694">
    <property type="term" value="F:eukaryotic translation initiation factor 2alpha kinase activity"/>
    <property type="evidence" value="ECO:0007669"/>
    <property type="project" value="TreeGrafter"/>
</dbReference>
<dbReference type="InterPro" id="IPR050339">
    <property type="entry name" value="CC_SR_Kinase"/>
</dbReference>
<evidence type="ECO:0000256" key="3">
    <source>
        <dbReference type="ARBA" id="ARBA00022679"/>
    </source>
</evidence>
<feature type="binding site" evidence="11">
    <location>
        <position position="47"/>
    </location>
    <ligand>
        <name>ATP</name>
        <dbReference type="ChEBI" id="CHEBI:30616"/>
    </ligand>
</feature>
<comment type="catalytic activity">
    <reaction evidence="9">
        <text>L-threonyl-[protein] + ATP = O-phospho-L-threonyl-[protein] + ADP + H(+)</text>
        <dbReference type="Rhea" id="RHEA:46608"/>
        <dbReference type="Rhea" id="RHEA-COMP:11060"/>
        <dbReference type="Rhea" id="RHEA-COMP:11605"/>
        <dbReference type="ChEBI" id="CHEBI:15378"/>
        <dbReference type="ChEBI" id="CHEBI:30013"/>
        <dbReference type="ChEBI" id="CHEBI:30616"/>
        <dbReference type="ChEBI" id="CHEBI:61977"/>
        <dbReference type="ChEBI" id="CHEBI:456216"/>
        <dbReference type="EC" id="2.7.11.1"/>
    </reaction>
    <physiologicalReaction direction="left-to-right" evidence="9">
        <dbReference type="Rhea" id="RHEA:46609"/>
    </physiologicalReaction>
</comment>
<evidence type="ECO:0000256" key="11">
    <source>
        <dbReference type="PROSITE-ProRule" id="PRU10141"/>
    </source>
</evidence>
<evidence type="ECO:0000313" key="14">
    <source>
        <dbReference type="EMBL" id="PAV56800.1"/>
    </source>
</evidence>
<dbReference type="AlphaFoldDB" id="A0A2A2J4T3"/>
<evidence type="ECO:0000256" key="10">
    <source>
        <dbReference type="ARBA" id="ARBA00048977"/>
    </source>
</evidence>
<evidence type="ECO:0000256" key="1">
    <source>
        <dbReference type="ARBA" id="ARBA00012513"/>
    </source>
</evidence>
<evidence type="ECO:0000256" key="12">
    <source>
        <dbReference type="RuleBase" id="RU000304"/>
    </source>
</evidence>
<feature type="domain" description="Protein kinase" evidence="13">
    <location>
        <begin position="14"/>
        <end position="291"/>
    </location>
</feature>
<dbReference type="PROSITE" id="PS00108">
    <property type="entry name" value="PROTEIN_KINASE_ST"/>
    <property type="match status" value="1"/>
</dbReference>
<dbReference type="PROSITE" id="PS50011">
    <property type="entry name" value="PROTEIN_KINASE_DOM"/>
    <property type="match status" value="1"/>
</dbReference>
<comment type="catalytic activity">
    <reaction evidence="10">
        <text>L-seryl-[protein] + ATP = O-phospho-L-seryl-[protein] + ADP + H(+)</text>
        <dbReference type="Rhea" id="RHEA:17989"/>
        <dbReference type="Rhea" id="RHEA-COMP:9863"/>
        <dbReference type="Rhea" id="RHEA-COMP:11604"/>
        <dbReference type="ChEBI" id="CHEBI:15378"/>
        <dbReference type="ChEBI" id="CHEBI:29999"/>
        <dbReference type="ChEBI" id="CHEBI:30616"/>
        <dbReference type="ChEBI" id="CHEBI:83421"/>
        <dbReference type="ChEBI" id="CHEBI:456216"/>
        <dbReference type="EC" id="2.7.11.1"/>
    </reaction>
    <physiologicalReaction direction="left-to-right" evidence="10">
        <dbReference type="Rhea" id="RHEA:17990"/>
    </physiologicalReaction>
</comment>
<keyword evidence="15" id="KW-1185">Reference proteome</keyword>
<evidence type="ECO:0000256" key="6">
    <source>
        <dbReference type="ARBA" id="ARBA00022840"/>
    </source>
</evidence>
<dbReference type="InterPro" id="IPR000719">
    <property type="entry name" value="Prot_kinase_dom"/>
</dbReference>
<dbReference type="EC" id="2.7.11.1" evidence="1"/>